<sequence length="675" mass="71384">MDTGRVRISDEGPVAPGFRRLFEPLTIGNFTIRNRIVNTMHGTGLGEARDLRYLQERARGGASLLGVHASGGVYGYALGPGPRSASSDWDAKALSPLTSAGIAHYDDTVIPGLRRRAEIIHAEGAKAFAQVYHSGAARHGAHVGPAMAPSSVADPYEAVVPHALTDEEIEELVVCFAHAIRRTREAGLDAAEIHGAHGYLVNEFLSPYFNRRDDQWGGTRANRVRFVQRVLHEARTMVGADFPIGIRIGVDGDGARRGITVAELAEIARLLGPDVAYISVSGGNYAGFGDGLETAYVSPWSKEPAFNVAAAAAVKRVVDVPVIVTGRIIDPVIAEGILADGAADMIGMVRALIADPDLPNKARRGDAGAVRMCIGLSECHHIGPHRVPVTCAVNAAAAREDEMELVPAAVPRTVVVVGAGPAGMEAARVAARRGHEVFLADTRRTIGGTPAVLALDPNRRTMRDHSAYFETELRDAGVRLVLGNEVTADELVAFSPDIVVIATGGTPLVPEVPGIDGPNVVTAVDVLRGAVVGDRVLVVGGLDAHLAGPTIAEFLADQGRTVELISEQFDFARAVEDGTRLPLMHRLMTKGVTVSLLHRLTGVSEGGADVVQSFGQVARRIDDVTVVLACGLVPNDRLARELQGRVPEVVVIGDALAPRRIMHATLEGARVANSI</sequence>
<accession>A0A6J6RQZ1</accession>
<dbReference type="GO" id="GO:0046872">
    <property type="term" value="F:metal ion binding"/>
    <property type="evidence" value="ECO:0007669"/>
    <property type="project" value="UniProtKB-KW"/>
</dbReference>
<dbReference type="Gene3D" id="3.40.50.720">
    <property type="entry name" value="NAD(P)-binding Rossmann-like Domain"/>
    <property type="match status" value="1"/>
</dbReference>
<evidence type="ECO:0000259" key="11">
    <source>
        <dbReference type="Pfam" id="PF07992"/>
    </source>
</evidence>
<reference evidence="12" key="1">
    <citation type="submission" date="2020-05" db="EMBL/GenBank/DDBJ databases">
        <authorList>
            <person name="Chiriac C."/>
            <person name="Salcher M."/>
            <person name="Ghai R."/>
            <person name="Kavagutti S V."/>
        </authorList>
    </citation>
    <scope>NUCLEOTIDE SEQUENCE</scope>
</reference>
<keyword evidence="4" id="KW-0285">Flavoprotein</keyword>
<dbReference type="Pfam" id="PF07992">
    <property type="entry name" value="Pyr_redox_2"/>
    <property type="match status" value="1"/>
</dbReference>
<evidence type="ECO:0000256" key="1">
    <source>
        <dbReference type="ARBA" id="ARBA00001917"/>
    </source>
</evidence>
<dbReference type="CDD" id="cd02803">
    <property type="entry name" value="OYE_like_FMN_family"/>
    <property type="match status" value="1"/>
</dbReference>
<evidence type="ECO:0000259" key="10">
    <source>
        <dbReference type="Pfam" id="PF00724"/>
    </source>
</evidence>
<protein>
    <submittedName>
        <fullName evidence="12">Unannotated protein</fullName>
    </submittedName>
</protein>
<dbReference type="InterPro" id="IPR013785">
    <property type="entry name" value="Aldolase_TIM"/>
</dbReference>
<comment type="cofactor">
    <cofactor evidence="1">
        <name>FMN</name>
        <dbReference type="ChEBI" id="CHEBI:58210"/>
    </cofactor>
</comment>
<dbReference type="PANTHER" id="PTHR42917:SF2">
    <property type="entry name" value="2,4-DIENOYL-COA REDUCTASE [(2E)-ENOYL-COA-PRODUCING]"/>
    <property type="match status" value="1"/>
</dbReference>
<evidence type="ECO:0000256" key="7">
    <source>
        <dbReference type="ARBA" id="ARBA00023002"/>
    </source>
</evidence>
<dbReference type="Gene3D" id="3.50.50.60">
    <property type="entry name" value="FAD/NAD(P)-binding domain"/>
    <property type="match status" value="1"/>
</dbReference>
<evidence type="ECO:0000256" key="3">
    <source>
        <dbReference type="ARBA" id="ARBA00011048"/>
    </source>
</evidence>
<feature type="domain" description="NADH:flavin oxidoreductase/NADH oxidase N-terminal" evidence="10">
    <location>
        <begin position="100"/>
        <end position="365"/>
    </location>
</feature>
<keyword evidence="8" id="KW-0408">Iron</keyword>
<dbReference type="SUPFAM" id="SSF51905">
    <property type="entry name" value="FAD/NAD(P)-binding domain"/>
    <property type="match status" value="1"/>
</dbReference>
<dbReference type="InterPro" id="IPR036188">
    <property type="entry name" value="FAD/NAD-bd_sf"/>
</dbReference>
<evidence type="ECO:0000256" key="4">
    <source>
        <dbReference type="ARBA" id="ARBA00022630"/>
    </source>
</evidence>
<comment type="cofactor">
    <cofactor evidence="2">
        <name>[4Fe-4S] cluster</name>
        <dbReference type="ChEBI" id="CHEBI:49883"/>
    </cofactor>
</comment>
<organism evidence="12">
    <name type="scientific">freshwater metagenome</name>
    <dbReference type="NCBI Taxonomy" id="449393"/>
    <lineage>
        <taxon>unclassified sequences</taxon>
        <taxon>metagenomes</taxon>
        <taxon>ecological metagenomes</taxon>
    </lineage>
</organism>
<dbReference type="Gene3D" id="3.20.20.70">
    <property type="entry name" value="Aldolase class I"/>
    <property type="match status" value="1"/>
</dbReference>
<dbReference type="InterPro" id="IPR051793">
    <property type="entry name" value="NADH:flavin_oxidoreductase"/>
</dbReference>
<evidence type="ECO:0000256" key="6">
    <source>
        <dbReference type="ARBA" id="ARBA00022723"/>
    </source>
</evidence>
<dbReference type="PANTHER" id="PTHR42917">
    <property type="entry name" value="2,4-DIENOYL-COA REDUCTASE"/>
    <property type="match status" value="1"/>
</dbReference>
<dbReference type="AlphaFoldDB" id="A0A6J6RQZ1"/>
<gene>
    <name evidence="12" type="ORF">UFOPK2754_00070</name>
</gene>
<keyword evidence="7" id="KW-0560">Oxidoreductase</keyword>
<keyword evidence="5" id="KW-0288">FMN</keyword>
<dbReference type="SUPFAM" id="SSF51395">
    <property type="entry name" value="FMN-linked oxidoreductases"/>
    <property type="match status" value="1"/>
</dbReference>
<comment type="similarity">
    <text evidence="3">In the N-terminal section; belongs to the NADH:flavin oxidoreductase/NADH oxidase family.</text>
</comment>
<dbReference type="GO" id="GO:0010181">
    <property type="term" value="F:FMN binding"/>
    <property type="evidence" value="ECO:0007669"/>
    <property type="project" value="InterPro"/>
</dbReference>
<dbReference type="GO" id="GO:0016491">
    <property type="term" value="F:oxidoreductase activity"/>
    <property type="evidence" value="ECO:0007669"/>
    <property type="project" value="UniProtKB-KW"/>
</dbReference>
<proteinExistence type="inferred from homology"/>
<dbReference type="Pfam" id="PF00724">
    <property type="entry name" value="Oxidored_FMN"/>
    <property type="match status" value="1"/>
</dbReference>
<evidence type="ECO:0000256" key="2">
    <source>
        <dbReference type="ARBA" id="ARBA00001966"/>
    </source>
</evidence>
<dbReference type="InterPro" id="IPR001155">
    <property type="entry name" value="OxRdtase_FMN_N"/>
</dbReference>
<dbReference type="EMBL" id="CAEZYR010000002">
    <property type="protein sequence ID" value="CAB4724964.1"/>
    <property type="molecule type" value="Genomic_DNA"/>
</dbReference>
<name>A0A6J6RQZ1_9ZZZZ</name>
<keyword evidence="9" id="KW-0411">Iron-sulfur</keyword>
<evidence type="ECO:0000256" key="5">
    <source>
        <dbReference type="ARBA" id="ARBA00022643"/>
    </source>
</evidence>
<evidence type="ECO:0000256" key="8">
    <source>
        <dbReference type="ARBA" id="ARBA00023004"/>
    </source>
</evidence>
<evidence type="ECO:0000313" key="12">
    <source>
        <dbReference type="EMBL" id="CAB4724964.1"/>
    </source>
</evidence>
<keyword evidence="6" id="KW-0479">Metal-binding</keyword>
<dbReference type="GO" id="GO:0051536">
    <property type="term" value="F:iron-sulfur cluster binding"/>
    <property type="evidence" value="ECO:0007669"/>
    <property type="project" value="UniProtKB-KW"/>
</dbReference>
<dbReference type="PRINTS" id="PR00368">
    <property type="entry name" value="FADPNR"/>
</dbReference>
<dbReference type="InterPro" id="IPR023753">
    <property type="entry name" value="FAD/NAD-binding_dom"/>
</dbReference>
<evidence type="ECO:0000256" key="9">
    <source>
        <dbReference type="ARBA" id="ARBA00023014"/>
    </source>
</evidence>
<feature type="domain" description="FAD/NAD(P)-binding" evidence="11">
    <location>
        <begin position="413"/>
        <end position="642"/>
    </location>
</feature>